<protein>
    <submittedName>
        <fullName evidence="6">23S rRNA (Guanosine(2251)-2'-O)-methyltransferase RlmB</fullName>
    </submittedName>
</protein>
<evidence type="ECO:0000313" key="6">
    <source>
        <dbReference type="EMBL" id="MBR7832276.1"/>
    </source>
</evidence>
<dbReference type="GO" id="GO:0008173">
    <property type="term" value="F:RNA methyltransferase activity"/>
    <property type="evidence" value="ECO:0007669"/>
    <property type="project" value="InterPro"/>
</dbReference>
<dbReference type="EMBL" id="JAGSOG010000009">
    <property type="protein sequence ID" value="MBR7832276.1"/>
    <property type="molecule type" value="Genomic_DNA"/>
</dbReference>
<dbReference type="PANTHER" id="PTHR46429">
    <property type="entry name" value="23S RRNA (GUANOSINE-2'-O-)-METHYLTRANSFERASE RLMB"/>
    <property type="match status" value="1"/>
</dbReference>
<evidence type="ECO:0000256" key="2">
    <source>
        <dbReference type="ARBA" id="ARBA00022603"/>
    </source>
</evidence>
<feature type="domain" description="RNA 2-O ribose methyltransferase substrate binding" evidence="5">
    <location>
        <begin position="88"/>
        <end position="164"/>
    </location>
</feature>
<evidence type="ECO:0000259" key="5">
    <source>
        <dbReference type="SMART" id="SM00967"/>
    </source>
</evidence>
<dbReference type="InterPro" id="IPR013123">
    <property type="entry name" value="SpoU_subst-bd"/>
</dbReference>
<dbReference type="Pfam" id="PF00588">
    <property type="entry name" value="SpoU_methylase"/>
    <property type="match status" value="1"/>
</dbReference>
<organism evidence="6 7">
    <name type="scientific">Actinospica durhamensis</name>
    <dbReference type="NCBI Taxonomy" id="1508375"/>
    <lineage>
        <taxon>Bacteria</taxon>
        <taxon>Bacillati</taxon>
        <taxon>Actinomycetota</taxon>
        <taxon>Actinomycetes</taxon>
        <taxon>Catenulisporales</taxon>
        <taxon>Actinospicaceae</taxon>
        <taxon>Actinospica</taxon>
    </lineage>
</organism>
<dbReference type="Gene3D" id="3.30.1330.30">
    <property type="match status" value="1"/>
</dbReference>
<keyword evidence="2" id="KW-0489">Methyltransferase</keyword>
<proteinExistence type="inferred from homology"/>
<feature type="region of interest" description="Disordered" evidence="4">
    <location>
        <begin position="1"/>
        <end position="78"/>
    </location>
</feature>
<reference evidence="6" key="1">
    <citation type="submission" date="2021-04" db="EMBL/GenBank/DDBJ databases">
        <title>Genome based classification of Actinospica acidithermotolerans sp. nov., an actinobacterium isolated from an Indonesian hot spring.</title>
        <authorList>
            <person name="Kusuma A.B."/>
            <person name="Putra K.E."/>
            <person name="Nafisah S."/>
            <person name="Loh J."/>
            <person name="Nouioui I."/>
            <person name="Goodfellow M."/>
        </authorList>
    </citation>
    <scope>NUCLEOTIDE SEQUENCE</scope>
    <source>
        <strain evidence="6">CSCA 57</strain>
    </source>
</reference>
<evidence type="ECO:0000256" key="4">
    <source>
        <dbReference type="SAM" id="MobiDB-lite"/>
    </source>
</evidence>
<dbReference type="InterPro" id="IPR029026">
    <property type="entry name" value="tRNA_m1G_MTases_N"/>
</dbReference>
<feature type="compositionally biased region" description="Low complexity" evidence="4">
    <location>
        <begin position="54"/>
        <end position="65"/>
    </location>
</feature>
<dbReference type="GO" id="GO:0006396">
    <property type="term" value="P:RNA processing"/>
    <property type="evidence" value="ECO:0007669"/>
    <property type="project" value="InterPro"/>
</dbReference>
<sequence length="334" mass="34566">MAGGKGGGLGGRGNKSGSSRKGAMKGSGGQRSKGLEGKGPTPKATERAKHPAAKRAVAATRRTQGTTGGRGTSRPKVPYKANRQISELIAGRNSVVEALRAQIPATTLYIAALIDIDDRVRESITLATQRGLPVLEVTRQEVDRLTDGAIHQGVALQIPQYDYAHPDDLLRLAEDASETPLIAALDGVTDPRNLGAVIRSAAAFGAHGVVIPERRSAGMTAGAWKTSAGAAARIPVAQAGNLTRTLESYQKQGLVVVGLAAGGTMDLAELEAGTDPLVLVIGSEGKGLSRLVQQTCDLTVRIPIAAATESLNAGVAAAIALYEVAQRRQRAGRL</sequence>
<dbReference type="SUPFAM" id="SSF55315">
    <property type="entry name" value="L30e-like"/>
    <property type="match status" value="1"/>
</dbReference>
<dbReference type="SMART" id="SM00967">
    <property type="entry name" value="SpoU_sub_bind"/>
    <property type="match status" value="1"/>
</dbReference>
<dbReference type="Gene3D" id="3.40.1280.10">
    <property type="match status" value="1"/>
</dbReference>
<dbReference type="PANTHER" id="PTHR46429:SF1">
    <property type="entry name" value="23S RRNA (GUANOSINE-2'-O-)-METHYLTRANSFERASE RLMB"/>
    <property type="match status" value="1"/>
</dbReference>
<dbReference type="SUPFAM" id="SSF75217">
    <property type="entry name" value="alpha/beta knot"/>
    <property type="match status" value="1"/>
</dbReference>
<evidence type="ECO:0000256" key="1">
    <source>
        <dbReference type="ARBA" id="ARBA00007228"/>
    </source>
</evidence>
<comment type="similarity">
    <text evidence="1">Belongs to the class IV-like SAM-binding methyltransferase superfamily. RNA methyltransferase TrmH family.</text>
</comment>
<name>A0A941EJ05_9ACTN</name>
<dbReference type="Pfam" id="PF08032">
    <property type="entry name" value="SpoU_sub_bind"/>
    <property type="match status" value="1"/>
</dbReference>
<dbReference type="NCBIfam" id="TIGR00186">
    <property type="entry name" value="rRNA_methyl_3"/>
    <property type="match status" value="1"/>
</dbReference>
<comment type="caution">
    <text evidence="6">The sequence shown here is derived from an EMBL/GenBank/DDBJ whole genome shotgun (WGS) entry which is preliminary data.</text>
</comment>
<keyword evidence="7" id="KW-1185">Reference proteome</keyword>
<dbReference type="Proteomes" id="UP000675781">
    <property type="component" value="Unassembled WGS sequence"/>
</dbReference>
<dbReference type="InterPro" id="IPR001537">
    <property type="entry name" value="SpoU_MeTrfase"/>
</dbReference>
<dbReference type="RefSeq" id="WP_212526815.1">
    <property type="nucleotide sequence ID" value="NZ_JAGSOG010000009.1"/>
</dbReference>
<feature type="compositionally biased region" description="Gly residues" evidence="4">
    <location>
        <begin position="1"/>
        <end position="14"/>
    </location>
</feature>
<gene>
    <name evidence="6" type="primary">rlmB</name>
    <name evidence="6" type="ORF">KDL01_03340</name>
</gene>
<accession>A0A941EJ05</accession>
<dbReference type="FunFam" id="3.40.1280.10:FF:000015">
    <property type="entry name" value="Putative tRNA/rRNA methyltransferase"/>
    <property type="match status" value="1"/>
</dbReference>
<evidence type="ECO:0000313" key="7">
    <source>
        <dbReference type="Proteomes" id="UP000675781"/>
    </source>
</evidence>
<dbReference type="GO" id="GO:0005829">
    <property type="term" value="C:cytosol"/>
    <property type="evidence" value="ECO:0007669"/>
    <property type="project" value="TreeGrafter"/>
</dbReference>
<evidence type="ECO:0000256" key="3">
    <source>
        <dbReference type="ARBA" id="ARBA00022679"/>
    </source>
</evidence>
<dbReference type="InterPro" id="IPR004441">
    <property type="entry name" value="rRNA_MeTrfase_TrmH"/>
</dbReference>
<dbReference type="GO" id="GO:0032259">
    <property type="term" value="P:methylation"/>
    <property type="evidence" value="ECO:0007669"/>
    <property type="project" value="UniProtKB-KW"/>
</dbReference>
<dbReference type="InterPro" id="IPR029028">
    <property type="entry name" value="Alpha/beta_knot_MTases"/>
</dbReference>
<dbReference type="AlphaFoldDB" id="A0A941EJ05"/>
<dbReference type="InterPro" id="IPR029064">
    <property type="entry name" value="Ribosomal_eL30-like_sf"/>
</dbReference>
<dbReference type="GO" id="GO:0003723">
    <property type="term" value="F:RNA binding"/>
    <property type="evidence" value="ECO:0007669"/>
    <property type="project" value="InterPro"/>
</dbReference>
<dbReference type="CDD" id="cd18103">
    <property type="entry name" value="SpoU-like_RlmB"/>
    <property type="match status" value="1"/>
</dbReference>
<keyword evidence="3" id="KW-0808">Transferase</keyword>